<reference evidence="2" key="1">
    <citation type="submission" date="2018-05" db="EMBL/GenBank/DDBJ databases">
        <authorList>
            <person name="Lanie J.A."/>
            <person name="Ng W.-L."/>
            <person name="Kazmierczak K.M."/>
            <person name="Andrzejewski T.M."/>
            <person name="Davidsen T.M."/>
            <person name="Wayne K.J."/>
            <person name="Tettelin H."/>
            <person name="Glass J.I."/>
            <person name="Rusch D."/>
            <person name="Podicherti R."/>
            <person name="Tsui H.-C.T."/>
            <person name="Winkler M.E."/>
        </authorList>
    </citation>
    <scope>NUCLEOTIDE SEQUENCE</scope>
</reference>
<evidence type="ECO:0000313" key="2">
    <source>
        <dbReference type="EMBL" id="SVC06647.1"/>
    </source>
</evidence>
<accession>A0A382J5J3</accession>
<proteinExistence type="predicted"/>
<dbReference type="AlphaFoldDB" id="A0A382J5J3"/>
<sequence length="91" mass="10232">MTSGQTGNATEGDAADQPDQCKRNVEITFHKKSDRIVLKQFNPSDFMFDPTLHVLKLGLTRLVTIANLSLNGNRLIISLIKKSLQNQKIFF</sequence>
<gene>
    <name evidence="2" type="ORF">METZ01_LOCUS259501</name>
</gene>
<evidence type="ECO:0000256" key="1">
    <source>
        <dbReference type="SAM" id="MobiDB-lite"/>
    </source>
</evidence>
<feature type="region of interest" description="Disordered" evidence="1">
    <location>
        <begin position="1"/>
        <end position="21"/>
    </location>
</feature>
<dbReference type="EMBL" id="UINC01071610">
    <property type="protein sequence ID" value="SVC06647.1"/>
    <property type="molecule type" value="Genomic_DNA"/>
</dbReference>
<protein>
    <submittedName>
        <fullName evidence="2">Uncharacterized protein</fullName>
    </submittedName>
</protein>
<organism evidence="2">
    <name type="scientific">marine metagenome</name>
    <dbReference type="NCBI Taxonomy" id="408172"/>
    <lineage>
        <taxon>unclassified sequences</taxon>
        <taxon>metagenomes</taxon>
        <taxon>ecological metagenomes</taxon>
    </lineage>
</organism>
<name>A0A382J5J3_9ZZZZ</name>